<dbReference type="KEGG" id="vg:65131812"/>
<dbReference type="RefSeq" id="YP_010113299.1">
    <property type="nucleotide sequence ID" value="NC_055901.1"/>
</dbReference>
<evidence type="ECO:0000313" key="2">
    <source>
        <dbReference type="Proteomes" id="UP000594028"/>
    </source>
</evidence>
<protein>
    <submittedName>
        <fullName evidence="1">Uncharacterized protein</fullName>
    </submittedName>
</protein>
<keyword evidence="2" id="KW-1185">Reference proteome</keyword>
<evidence type="ECO:0000313" key="1">
    <source>
        <dbReference type="EMBL" id="QOR57659.1"/>
    </source>
</evidence>
<proteinExistence type="predicted"/>
<name>A0A7M1RVE0_9CAUD</name>
<dbReference type="Proteomes" id="UP000594028">
    <property type="component" value="Segment"/>
</dbReference>
<reference evidence="1 2" key="1">
    <citation type="submission" date="2020-07" db="EMBL/GenBank/DDBJ databases">
        <title>Taxonomic proposal: Crassvirales, a new order of highly abundant and diverse bacterial viruses.</title>
        <authorList>
            <person name="Shkoporov A.N."/>
            <person name="Stockdale S.R."/>
            <person name="Guerin E."/>
            <person name="Ross R.P."/>
            <person name="Hill C."/>
        </authorList>
    </citation>
    <scope>NUCLEOTIDE SEQUENCE [LARGE SCALE GENOMIC DNA]</scope>
</reference>
<dbReference type="GeneID" id="65131812"/>
<sequence>MINEDKKIEAQRLYDEVGNINTVAKTLHIAYETLKKFIVFKERPKRQIKPARDTSKYRKL</sequence>
<accession>A0A7M1RVE0</accession>
<organism evidence="1 2">
    <name type="scientific">uncultured phage cr130_1</name>
    <dbReference type="NCBI Taxonomy" id="2772092"/>
    <lineage>
        <taxon>Viruses</taxon>
        <taxon>Duplodnaviria</taxon>
        <taxon>Heunggongvirae</taxon>
        <taxon>Uroviricota</taxon>
        <taxon>Caudoviricetes</taxon>
        <taxon>Crassvirales</taxon>
        <taxon>Suoliviridae</taxon>
        <taxon>Oafivirinae</taxon>
        <taxon>Chuhaivirus</taxon>
        <taxon>Chuhaivirus simiae</taxon>
    </lineage>
</organism>
<dbReference type="EMBL" id="MT774408">
    <property type="protein sequence ID" value="QOR57659.1"/>
    <property type="molecule type" value="Genomic_DNA"/>
</dbReference>